<dbReference type="EMBL" id="BAUL01000158">
    <property type="protein sequence ID" value="GAD96279.1"/>
    <property type="molecule type" value="Genomic_DNA"/>
</dbReference>
<gene>
    <name evidence="1" type="ORF">PVAR5_4929</name>
</gene>
<comment type="caution">
    <text evidence="1">The sequence shown here is derived from an EMBL/GenBank/DDBJ whole genome shotgun (WGS) entry which is preliminary data.</text>
</comment>
<evidence type="ECO:0000313" key="2">
    <source>
        <dbReference type="Proteomes" id="UP000018001"/>
    </source>
</evidence>
<proteinExistence type="predicted"/>
<dbReference type="AlphaFoldDB" id="V5FFD7"/>
<accession>V5FFD7</accession>
<organism evidence="1 2">
    <name type="scientific">Byssochlamys spectabilis (strain No. 5 / NBRC 109023)</name>
    <name type="common">Paecilomyces variotii</name>
    <dbReference type="NCBI Taxonomy" id="1356009"/>
    <lineage>
        <taxon>Eukaryota</taxon>
        <taxon>Fungi</taxon>
        <taxon>Dikarya</taxon>
        <taxon>Ascomycota</taxon>
        <taxon>Pezizomycotina</taxon>
        <taxon>Eurotiomycetes</taxon>
        <taxon>Eurotiomycetidae</taxon>
        <taxon>Eurotiales</taxon>
        <taxon>Thermoascaceae</taxon>
        <taxon>Paecilomyces</taxon>
    </lineage>
</organism>
<keyword evidence="2" id="KW-1185">Reference proteome</keyword>
<dbReference type="InParanoid" id="V5FFD7"/>
<protein>
    <submittedName>
        <fullName evidence="1">Uncharacterized protein</fullName>
    </submittedName>
</protein>
<evidence type="ECO:0000313" key="1">
    <source>
        <dbReference type="EMBL" id="GAD96279.1"/>
    </source>
</evidence>
<reference evidence="2" key="1">
    <citation type="journal article" date="2014" name="Genome Announc.">
        <title>Draft genome sequence of the formaldehyde-resistant fungus Byssochlamys spectabilis No. 5 (anamorph Paecilomyces variotii No. 5) (NBRC109023).</title>
        <authorList>
            <person name="Oka T."/>
            <person name="Ekino K."/>
            <person name="Fukuda K."/>
            <person name="Nomura Y."/>
        </authorList>
    </citation>
    <scope>NUCLEOTIDE SEQUENCE [LARGE SCALE GENOMIC DNA]</scope>
    <source>
        <strain evidence="2">No. 5 / NBRC 109023</strain>
    </source>
</reference>
<dbReference type="Proteomes" id="UP000018001">
    <property type="component" value="Unassembled WGS sequence"/>
</dbReference>
<dbReference type="HOGENOM" id="CLU_1927287_0_0_1"/>
<sequence length="131" mass="13931">MLDGAYRGTPNAKKIDIRYPNDIKTDTSGDKCGGEARTYNKALLQSQAVTHVNRGDSALNGSPGRSPWGLTVEYAGDYHWQTPAPVLQSSGSLTMALPPQQAQATGAAPADDDMRHAGWAGDAMRAMAELE</sequence>
<name>V5FFD7_BYSSN</name>